<dbReference type="EMBL" id="JBIRUI010000023">
    <property type="protein sequence ID" value="MFI1718516.1"/>
    <property type="molecule type" value="Genomic_DNA"/>
</dbReference>
<name>A0ABW7UGG0_9ACTN</name>
<accession>A0ABW7UGG0</accession>
<keyword evidence="1" id="KW-0732">Signal</keyword>
<proteinExistence type="predicted"/>
<gene>
    <name evidence="2" type="ORF">ACH407_33780</name>
</gene>
<organism evidence="2 3">
    <name type="scientific">Streptomyces litmocidini</name>
    <dbReference type="NCBI Taxonomy" id="67318"/>
    <lineage>
        <taxon>Bacteria</taxon>
        <taxon>Bacillati</taxon>
        <taxon>Actinomycetota</taxon>
        <taxon>Actinomycetes</taxon>
        <taxon>Kitasatosporales</taxon>
        <taxon>Streptomycetaceae</taxon>
        <taxon>Streptomyces</taxon>
    </lineage>
</organism>
<protein>
    <recommendedName>
        <fullName evidence="4">Secreted protein</fullName>
    </recommendedName>
</protein>
<comment type="caution">
    <text evidence="2">The sequence shown here is derived from an EMBL/GenBank/DDBJ whole genome shotgun (WGS) entry which is preliminary data.</text>
</comment>
<sequence>MNRKHLRRIGATAGVAAALVSVAVLGATNATGTQVEPTVPGTLRVFAGPYEQAQFCESGPTPVISGANGGALAASPVKFGKDAGKNRSYHALKATFEVAEPGGAAFLTRTEKIWPNGMVFNLALGAGELKPGGYRFRLRTVGGNEASAWTPWCAFTVTE</sequence>
<evidence type="ECO:0000313" key="2">
    <source>
        <dbReference type="EMBL" id="MFI1718516.1"/>
    </source>
</evidence>
<reference evidence="2 3" key="1">
    <citation type="submission" date="2024-10" db="EMBL/GenBank/DDBJ databases">
        <title>The Natural Products Discovery Center: Release of the First 8490 Sequenced Strains for Exploring Actinobacteria Biosynthetic Diversity.</title>
        <authorList>
            <person name="Kalkreuter E."/>
            <person name="Kautsar S.A."/>
            <person name="Yang D."/>
            <person name="Bader C.D."/>
            <person name="Teijaro C.N."/>
            <person name="Fluegel L."/>
            <person name="Davis C.M."/>
            <person name="Simpson J.R."/>
            <person name="Lauterbach L."/>
            <person name="Steele A.D."/>
            <person name="Gui C."/>
            <person name="Meng S."/>
            <person name="Li G."/>
            <person name="Viehrig K."/>
            <person name="Ye F."/>
            <person name="Su P."/>
            <person name="Kiefer A.F."/>
            <person name="Nichols A."/>
            <person name="Cepeda A.J."/>
            <person name="Yan W."/>
            <person name="Fan B."/>
            <person name="Jiang Y."/>
            <person name="Adhikari A."/>
            <person name="Zheng C.-J."/>
            <person name="Schuster L."/>
            <person name="Cowan T.M."/>
            <person name="Smanski M.J."/>
            <person name="Chevrette M.G."/>
            <person name="De Carvalho L.P.S."/>
            <person name="Shen B."/>
        </authorList>
    </citation>
    <scope>NUCLEOTIDE SEQUENCE [LARGE SCALE GENOMIC DNA]</scope>
    <source>
        <strain evidence="2 3">NPDC020602</strain>
    </source>
</reference>
<keyword evidence="3" id="KW-1185">Reference proteome</keyword>
<feature type="signal peptide" evidence="1">
    <location>
        <begin position="1"/>
        <end position="26"/>
    </location>
</feature>
<dbReference type="Proteomes" id="UP001611339">
    <property type="component" value="Unassembled WGS sequence"/>
</dbReference>
<evidence type="ECO:0000256" key="1">
    <source>
        <dbReference type="SAM" id="SignalP"/>
    </source>
</evidence>
<feature type="chain" id="PRO_5045931014" description="Secreted protein" evidence="1">
    <location>
        <begin position="27"/>
        <end position="159"/>
    </location>
</feature>
<evidence type="ECO:0000313" key="3">
    <source>
        <dbReference type="Proteomes" id="UP001611339"/>
    </source>
</evidence>
<evidence type="ECO:0008006" key="4">
    <source>
        <dbReference type="Google" id="ProtNLM"/>
    </source>
</evidence>
<dbReference type="RefSeq" id="WP_398713150.1">
    <property type="nucleotide sequence ID" value="NZ_JBIRUI010000023.1"/>
</dbReference>